<dbReference type="EMBL" id="VYKK01000004">
    <property type="protein sequence ID" value="KAA9007365.1"/>
    <property type="molecule type" value="Genomic_DNA"/>
</dbReference>
<accession>A0A5J5GGU2</accession>
<sequence>MSKVRWVHIKNETIRDPSITANDFCLLVYLKWFSFNGKERTEFDIDNGHAKFYTGIKDNKTIKKSYLSLYEHGYICIPVHDHIIQSRALQIKLNNAKLHSESGFTRLPSTLLYMIRDSALSQQELRILYYLESRINRPTKAFCYPSRELICSELGIKSPKTISTAKKSLVSRGLLKVEEHKIGTTLQYDEEDRLIRTKFNNHYYVQIDKMLEYYG</sequence>
<dbReference type="Pfam" id="PF13730">
    <property type="entry name" value="HTH_36"/>
    <property type="match status" value="1"/>
</dbReference>
<dbReference type="InterPro" id="IPR036388">
    <property type="entry name" value="WH-like_DNA-bd_sf"/>
</dbReference>
<evidence type="ECO:0000313" key="2">
    <source>
        <dbReference type="Proteomes" id="UP000367750"/>
    </source>
</evidence>
<name>A0A5J5GGU2_9BACL</name>
<gene>
    <name evidence="1" type="ORF">F4V43_02440</name>
</gene>
<keyword evidence="2" id="KW-1185">Reference proteome</keyword>
<reference evidence="1 2" key="1">
    <citation type="submission" date="2019-09" db="EMBL/GenBank/DDBJ databases">
        <title>Bacillus ochoae sp. nov., Paenibacillus whitsoniae sp. nov., Paenibacillus spiritus sp. nov. Isolated from the Mars Exploration Rover during spacecraft assembly.</title>
        <authorList>
            <person name="Seuylemezian A."/>
            <person name="Vaishampayan P."/>
        </authorList>
    </citation>
    <scope>NUCLEOTIDE SEQUENCE [LARGE SCALE GENOMIC DNA]</scope>
    <source>
        <strain evidence="1 2">MER_111</strain>
    </source>
</reference>
<dbReference type="RefSeq" id="WP_150456655.1">
    <property type="nucleotide sequence ID" value="NZ_VYKK01000004.1"/>
</dbReference>
<comment type="caution">
    <text evidence="1">The sequence shown here is derived from an EMBL/GenBank/DDBJ whole genome shotgun (WGS) entry which is preliminary data.</text>
</comment>
<evidence type="ECO:0000313" key="1">
    <source>
        <dbReference type="EMBL" id="KAA9007365.1"/>
    </source>
</evidence>
<dbReference type="Proteomes" id="UP000367750">
    <property type="component" value="Unassembled WGS sequence"/>
</dbReference>
<organism evidence="1 2">
    <name type="scientific">Paenibacillus spiritus</name>
    <dbReference type="NCBI Taxonomy" id="2496557"/>
    <lineage>
        <taxon>Bacteria</taxon>
        <taxon>Bacillati</taxon>
        <taxon>Bacillota</taxon>
        <taxon>Bacilli</taxon>
        <taxon>Bacillales</taxon>
        <taxon>Paenibacillaceae</taxon>
        <taxon>Paenibacillus</taxon>
    </lineage>
</organism>
<dbReference type="AlphaFoldDB" id="A0A5J5GGU2"/>
<protein>
    <submittedName>
        <fullName evidence="1">Helix-turn-helix domain-containing protein</fullName>
    </submittedName>
</protein>
<proteinExistence type="predicted"/>
<dbReference type="Gene3D" id="1.10.10.10">
    <property type="entry name" value="Winged helix-like DNA-binding domain superfamily/Winged helix DNA-binding domain"/>
    <property type="match status" value="1"/>
</dbReference>